<dbReference type="InterPro" id="IPR036291">
    <property type="entry name" value="NAD(P)-bd_dom_sf"/>
</dbReference>
<sequence>MKILVTGSNGLLGQKLTELLEKDPSVTLIATARGKSVLPITKGEFHSLDITDGNAVDEVFARTKPDVVINTAAMTQVDQCETDRDACWKANVTSVENLMKACAQHNVHMVHVSTDFIFDGTRGPLDENEKPNPVNYYGESKLAAEEVVKKSKTGWSILRTVLVFGITRDMSRSNIVLWVKNSLEQGKSIQVVNDQWRTPTLAEDLAQGCYLAAKKKATGIYNISGKDFLTPYDIAVATADYFKLDKSLINATDSTKFTQPAKRPPRTGFIIEKARTDLSYEPRSFAEGLAVLESQL</sequence>
<proteinExistence type="inferred from homology"/>
<dbReference type="RefSeq" id="WP_377576802.1">
    <property type="nucleotide sequence ID" value="NZ_JBHTKA010000001.1"/>
</dbReference>
<comment type="catalytic activity">
    <reaction evidence="5">
        <text>dTDP-beta-L-rhamnose + NADP(+) = dTDP-4-dehydro-beta-L-rhamnose + NADPH + H(+)</text>
        <dbReference type="Rhea" id="RHEA:21796"/>
        <dbReference type="ChEBI" id="CHEBI:15378"/>
        <dbReference type="ChEBI" id="CHEBI:57510"/>
        <dbReference type="ChEBI" id="CHEBI:57783"/>
        <dbReference type="ChEBI" id="CHEBI:58349"/>
        <dbReference type="ChEBI" id="CHEBI:62830"/>
        <dbReference type="EC" id="1.1.1.133"/>
    </reaction>
</comment>
<evidence type="ECO:0000313" key="8">
    <source>
        <dbReference type="EMBL" id="MFD0999052.1"/>
    </source>
</evidence>
<dbReference type="InterPro" id="IPR029903">
    <property type="entry name" value="RmlD-like-bd"/>
</dbReference>
<dbReference type="Gene3D" id="3.40.50.720">
    <property type="entry name" value="NAD(P)-binding Rossmann-like Domain"/>
    <property type="match status" value="1"/>
</dbReference>
<evidence type="ECO:0000256" key="5">
    <source>
        <dbReference type="ARBA" id="ARBA00048200"/>
    </source>
</evidence>
<comment type="pathway">
    <text evidence="1 6">Carbohydrate biosynthesis; dTDP-L-rhamnose biosynthesis.</text>
</comment>
<name>A0ABW3JYY9_9BACT</name>
<dbReference type="PANTHER" id="PTHR10491">
    <property type="entry name" value="DTDP-4-DEHYDRORHAMNOSE REDUCTASE"/>
    <property type="match status" value="1"/>
</dbReference>
<comment type="caution">
    <text evidence="8">The sequence shown here is derived from an EMBL/GenBank/DDBJ whole genome shotgun (WGS) entry which is preliminary data.</text>
</comment>
<accession>A0ABW3JYY9</accession>
<comment type="similarity">
    <text evidence="2 6">Belongs to the dTDP-4-dehydrorhamnose reductase family.</text>
</comment>
<dbReference type="SUPFAM" id="SSF51735">
    <property type="entry name" value="NAD(P)-binding Rossmann-fold domains"/>
    <property type="match status" value="1"/>
</dbReference>
<evidence type="ECO:0000256" key="1">
    <source>
        <dbReference type="ARBA" id="ARBA00004781"/>
    </source>
</evidence>
<dbReference type="InterPro" id="IPR005913">
    <property type="entry name" value="dTDP_dehydrorham_reduct"/>
</dbReference>
<dbReference type="CDD" id="cd05254">
    <property type="entry name" value="dTDP_HR_like_SDR_e"/>
    <property type="match status" value="1"/>
</dbReference>
<gene>
    <name evidence="8" type="ORF">ACFQ21_07025</name>
</gene>
<protein>
    <recommendedName>
        <fullName evidence="4 6">dTDP-4-dehydrorhamnose reductase</fullName>
        <ecNumber evidence="3 6">1.1.1.133</ecNumber>
    </recommendedName>
</protein>
<evidence type="ECO:0000256" key="3">
    <source>
        <dbReference type="ARBA" id="ARBA00012929"/>
    </source>
</evidence>
<keyword evidence="9" id="KW-1185">Reference proteome</keyword>
<keyword evidence="6" id="KW-0560">Oxidoreductase</keyword>
<dbReference type="EC" id="1.1.1.133" evidence="3 6"/>
<keyword evidence="6" id="KW-0521">NADP</keyword>
<organism evidence="8 9">
    <name type="scientific">Ohtaekwangia kribbensis</name>
    <dbReference type="NCBI Taxonomy" id="688913"/>
    <lineage>
        <taxon>Bacteria</taxon>
        <taxon>Pseudomonadati</taxon>
        <taxon>Bacteroidota</taxon>
        <taxon>Cytophagia</taxon>
        <taxon>Cytophagales</taxon>
        <taxon>Fulvivirgaceae</taxon>
        <taxon>Ohtaekwangia</taxon>
    </lineage>
</organism>
<evidence type="ECO:0000259" key="7">
    <source>
        <dbReference type="Pfam" id="PF04321"/>
    </source>
</evidence>
<evidence type="ECO:0000256" key="6">
    <source>
        <dbReference type="RuleBase" id="RU364082"/>
    </source>
</evidence>
<evidence type="ECO:0000256" key="2">
    <source>
        <dbReference type="ARBA" id="ARBA00010944"/>
    </source>
</evidence>
<feature type="domain" description="RmlD-like substrate binding" evidence="7">
    <location>
        <begin position="1"/>
        <end position="290"/>
    </location>
</feature>
<dbReference type="EMBL" id="JBHTKA010000001">
    <property type="protein sequence ID" value="MFD0999052.1"/>
    <property type="molecule type" value="Genomic_DNA"/>
</dbReference>
<dbReference type="PANTHER" id="PTHR10491:SF4">
    <property type="entry name" value="METHIONINE ADENOSYLTRANSFERASE 2 SUBUNIT BETA"/>
    <property type="match status" value="1"/>
</dbReference>
<dbReference type="Pfam" id="PF04321">
    <property type="entry name" value="RmlD_sub_bind"/>
    <property type="match status" value="1"/>
</dbReference>
<reference evidence="9" key="1">
    <citation type="journal article" date="2019" name="Int. J. Syst. Evol. Microbiol.">
        <title>The Global Catalogue of Microorganisms (GCM) 10K type strain sequencing project: providing services to taxonomists for standard genome sequencing and annotation.</title>
        <authorList>
            <consortium name="The Broad Institute Genomics Platform"/>
            <consortium name="The Broad Institute Genome Sequencing Center for Infectious Disease"/>
            <person name="Wu L."/>
            <person name="Ma J."/>
        </authorList>
    </citation>
    <scope>NUCLEOTIDE SEQUENCE [LARGE SCALE GENOMIC DNA]</scope>
    <source>
        <strain evidence="9">CCUG 58938</strain>
    </source>
</reference>
<evidence type="ECO:0000256" key="4">
    <source>
        <dbReference type="ARBA" id="ARBA00017099"/>
    </source>
</evidence>
<dbReference type="Proteomes" id="UP001597112">
    <property type="component" value="Unassembled WGS sequence"/>
</dbReference>
<comment type="function">
    <text evidence="6">Catalyzes the reduction of dTDP-6-deoxy-L-lyxo-4-hexulose to yield dTDP-L-rhamnose.</text>
</comment>
<evidence type="ECO:0000313" key="9">
    <source>
        <dbReference type="Proteomes" id="UP001597112"/>
    </source>
</evidence>